<keyword evidence="1 2" id="KW-0371">Homeobox</keyword>
<comment type="caution">
    <text evidence="5">The sequence shown here is derived from an EMBL/GenBank/DDBJ whole genome shotgun (WGS) entry which is preliminary data.</text>
</comment>
<dbReference type="Proteomes" id="UP000092124">
    <property type="component" value="Unassembled WGS sequence"/>
</dbReference>
<dbReference type="InterPro" id="IPR001356">
    <property type="entry name" value="HD"/>
</dbReference>
<keyword evidence="6" id="KW-1185">Reference proteome</keyword>
<comment type="subcellular location">
    <subcellularLocation>
        <location evidence="1 2">Nucleus</location>
    </subcellularLocation>
</comment>
<evidence type="ECO:0000313" key="5">
    <source>
        <dbReference type="EMBL" id="OBS71109.1"/>
    </source>
</evidence>
<keyword evidence="1 2" id="KW-0539">Nucleus</keyword>
<gene>
    <name evidence="5" type="ORF">A6R68_00350</name>
</gene>
<dbReference type="Pfam" id="PF00046">
    <property type="entry name" value="Homeodomain"/>
    <property type="match status" value="1"/>
</dbReference>
<evidence type="ECO:0000256" key="1">
    <source>
        <dbReference type="PROSITE-ProRule" id="PRU00108"/>
    </source>
</evidence>
<dbReference type="EMBL" id="LZPO01065452">
    <property type="protein sequence ID" value="OBS71109.1"/>
    <property type="molecule type" value="Genomic_DNA"/>
</dbReference>
<dbReference type="PROSITE" id="PS50071">
    <property type="entry name" value="HOMEOBOX_2"/>
    <property type="match status" value="1"/>
</dbReference>
<reference evidence="5 6" key="1">
    <citation type="submission" date="2016-06" db="EMBL/GenBank/DDBJ databases">
        <title>The Draft Genome Sequence and Annotation of the Desert Woodrat Neotoma lepida.</title>
        <authorList>
            <person name="Campbell M."/>
            <person name="Oakeson K.F."/>
            <person name="Yandell M."/>
            <person name="Halpert J.R."/>
            <person name="Dearing D."/>
        </authorList>
    </citation>
    <scope>NUCLEOTIDE SEQUENCE [LARGE SCALE GENOMIC DNA]</scope>
    <source>
        <strain evidence="5">417</strain>
        <tissue evidence="5">Liver</tissue>
    </source>
</reference>
<protein>
    <recommendedName>
        <fullName evidence="4">Homeobox domain-containing protein</fullName>
    </recommendedName>
</protein>
<organism evidence="5 6">
    <name type="scientific">Neotoma lepida</name>
    <name type="common">Desert woodrat</name>
    <dbReference type="NCBI Taxonomy" id="56216"/>
    <lineage>
        <taxon>Eukaryota</taxon>
        <taxon>Metazoa</taxon>
        <taxon>Chordata</taxon>
        <taxon>Craniata</taxon>
        <taxon>Vertebrata</taxon>
        <taxon>Euteleostomi</taxon>
        <taxon>Mammalia</taxon>
        <taxon>Eutheria</taxon>
        <taxon>Euarchontoglires</taxon>
        <taxon>Glires</taxon>
        <taxon>Rodentia</taxon>
        <taxon>Myomorpha</taxon>
        <taxon>Muroidea</taxon>
        <taxon>Cricetidae</taxon>
        <taxon>Neotominae</taxon>
        <taxon>Neotoma</taxon>
    </lineage>
</organism>
<evidence type="ECO:0000256" key="2">
    <source>
        <dbReference type="RuleBase" id="RU000682"/>
    </source>
</evidence>
<sequence length="104" mass="12050">MFPNISKFTFALKTSIVPRSPNASWPPNSPLSPKPLITCKSTNASKAPRPEAPLKAPSKEQSERIWHTKKQRQELEAYFRFCKFPTHQQRVELGQRIDLKQYQI</sequence>
<accession>A0A1A6GYP6</accession>
<evidence type="ECO:0000259" key="4">
    <source>
        <dbReference type="PROSITE" id="PS50071"/>
    </source>
</evidence>
<evidence type="ECO:0000313" key="6">
    <source>
        <dbReference type="Proteomes" id="UP000092124"/>
    </source>
</evidence>
<dbReference type="InterPro" id="IPR009057">
    <property type="entry name" value="Homeodomain-like_sf"/>
</dbReference>
<dbReference type="GO" id="GO:0005634">
    <property type="term" value="C:nucleus"/>
    <property type="evidence" value="ECO:0007669"/>
    <property type="project" value="UniProtKB-SubCell"/>
</dbReference>
<feature type="domain" description="Homeobox" evidence="4">
    <location>
        <begin position="58"/>
        <end position="104"/>
    </location>
</feature>
<dbReference type="AlphaFoldDB" id="A0A1A6GYP6"/>
<proteinExistence type="predicted"/>
<dbReference type="Gene3D" id="1.10.10.60">
    <property type="entry name" value="Homeodomain-like"/>
    <property type="match status" value="1"/>
</dbReference>
<name>A0A1A6GYP6_NEOLE</name>
<dbReference type="SUPFAM" id="SSF46689">
    <property type="entry name" value="Homeodomain-like"/>
    <property type="match status" value="1"/>
</dbReference>
<evidence type="ECO:0000256" key="3">
    <source>
        <dbReference type="SAM" id="MobiDB-lite"/>
    </source>
</evidence>
<feature type="region of interest" description="Disordered" evidence="3">
    <location>
        <begin position="18"/>
        <end position="65"/>
    </location>
</feature>
<feature type="non-terminal residue" evidence="5">
    <location>
        <position position="104"/>
    </location>
</feature>
<keyword evidence="1 2" id="KW-0238">DNA-binding</keyword>
<dbReference type="GO" id="GO:0003677">
    <property type="term" value="F:DNA binding"/>
    <property type="evidence" value="ECO:0007669"/>
    <property type="project" value="UniProtKB-UniRule"/>
</dbReference>